<evidence type="ECO:0000256" key="3">
    <source>
        <dbReference type="ARBA" id="ARBA00022833"/>
    </source>
</evidence>
<dbReference type="InterPro" id="IPR006680">
    <property type="entry name" value="Amidohydro-rel"/>
</dbReference>
<protein>
    <submittedName>
        <fullName evidence="5">5-methylthioadenosine/S-adenosylhomocysteine deaminase</fullName>
    </submittedName>
</protein>
<dbReference type="InterPro" id="IPR032466">
    <property type="entry name" value="Metal_Hydrolase"/>
</dbReference>
<dbReference type="PANTHER" id="PTHR43794:SF11">
    <property type="entry name" value="AMIDOHYDROLASE-RELATED DOMAIN-CONTAINING PROTEIN"/>
    <property type="match status" value="1"/>
</dbReference>
<reference evidence="6" key="1">
    <citation type="journal article" date="2023" name="Arch. Microbiol.">
        <title>Desulfoferula mesophilus gen. nov. sp. nov., a mesophilic sulfate-reducing bacterium isolated from a brackish lake sediment.</title>
        <authorList>
            <person name="Watanabe T."/>
            <person name="Yabe T."/>
            <person name="Tsuji J.M."/>
            <person name="Fukui M."/>
        </authorList>
    </citation>
    <scope>NUCLEOTIDE SEQUENCE [LARGE SCALE GENOMIC DNA]</scope>
    <source>
        <strain evidence="6">12FAK</strain>
    </source>
</reference>
<dbReference type="KEGG" id="dmp:FAK_05510"/>
<keyword evidence="2" id="KW-0378">Hydrolase</keyword>
<dbReference type="Proteomes" id="UP001366166">
    <property type="component" value="Chromosome"/>
</dbReference>
<dbReference type="Gene3D" id="3.20.20.140">
    <property type="entry name" value="Metal-dependent hydrolases"/>
    <property type="match status" value="1"/>
</dbReference>
<evidence type="ECO:0000313" key="5">
    <source>
        <dbReference type="EMBL" id="BEQ13485.1"/>
    </source>
</evidence>
<dbReference type="EMBL" id="AP028679">
    <property type="protein sequence ID" value="BEQ13485.1"/>
    <property type="molecule type" value="Genomic_DNA"/>
</dbReference>
<dbReference type="CDD" id="cd01298">
    <property type="entry name" value="ATZ_TRZ_like"/>
    <property type="match status" value="1"/>
</dbReference>
<name>A0AAU9E9A3_9BACT</name>
<evidence type="ECO:0000256" key="1">
    <source>
        <dbReference type="ARBA" id="ARBA00022723"/>
    </source>
</evidence>
<dbReference type="InterPro" id="IPR011059">
    <property type="entry name" value="Metal-dep_hydrolase_composite"/>
</dbReference>
<dbReference type="FunFam" id="3.20.20.140:FF:000014">
    <property type="entry name" value="5-methylthioadenosine/S-adenosylhomocysteine deaminase"/>
    <property type="match status" value="1"/>
</dbReference>
<dbReference type="InterPro" id="IPR050287">
    <property type="entry name" value="MTA/SAH_deaminase"/>
</dbReference>
<dbReference type="SUPFAM" id="SSF51556">
    <property type="entry name" value="Metallo-dependent hydrolases"/>
    <property type="match status" value="1"/>
</dbReference>
<dbReference type="GO" id="GO:0046872">
    <property type="term" value="F:metal ion binding"/>
    <property type="evidence" value="ECO:0007669"/>
    <property type="project" value="UniProtKB-KW"/>
</dbReference>
<dbReference type="Pfam" id="PF01979">
    <property type="entry name" value="Amidohydro_1"/>
    <property type="match status" value="1"/>
</dbReference>
<keyword evidence="3" id="KW-0862">Zinc</keyword>
<feature type="domain" description="Amidohydrolase-related" evidence="4">
    <location>
        <begin position="57"/>
        <end position="407"/>
    </location>
</feature>
<dbReference type="GO" id="GO:0016814">
    <property type="term" value="F:hydrolase activity, acting on carbon-nitrogen (but not peptide) bonds, in cyclic amidines"/>
    <property type="evidence" value="ECO:0007669"/>
    <property type="project" value="UniProtKB-ARBA"/>
</dbReference>
<keyword evidence="6" id="KW-1185">Reference proteome</keyword>
<dbReference type="AlphaFoldDB" id="A0AAU9E9A3"/>
<dbReference type="GO" id="GO:0019239">
    <property type="term" value="F:deaminase activity"/>
    <property type="evidence" value="ECO:0007669"/>
    <property type="project" value="UniProtKB-ARBA"/>
</dbReference>
<dbReference type="SUPFAM" id="SSF51338">
    <property type="entry name" value="Composite domain of metallo-dependent hydrolases"/>
    <property type="match status" value="1"/>
</dbReference>
<keyword evidence="1" id="KW-0479">Metal-binding</keyword>
<evidence type="ECO:0000259" key="4">
    <source>
        <dbReference type="Pfam" id="PF01979"/>
    </source>
</evidence>
<evidence type="ECO:0000313" key="6">
    <source>
        <dbReference type="Proteomes" id="UP001366166"/>
    </source>
</evidence>
<dbReference type="PANTHER" id="PTHR43794">
    <property type="entry name" value="AMINOHYDROLASE SSNA-RELATED"/>
    <property type="match status" value="1"/>
</dbReference>
<gene>
    <name evidence="5" type="primary">mtaD</name>
    <name evidence="5" type="ORF">FAK_05510</name>
</gene>
<evidence type="ECO:0000256" key="2">
    <source>
        <dbReference type="ARBA" id="ARBA00022801"/>
    </source>
</evidence>
<dbReference type="Gene3D" id="2.30.40.10">
    <property type="entry name" value="Urease, subunit C, domain 1"/>
    <property type="match status" value="1"/>
</dbReference>
<proteinExistence type="predicted"/>
<dbReference type="RefSeq" id="WP_338605195.1">
    <property type="nucleotide sequence ID" value="NZ_AP028679.1"/>
</dbReference>
<organism evidence="5 6">
    <name type="scientific">Desulfoferula mesophila</name>
    <dbReference type="NCBI Taxonomy" id="3058419"/>
    <lineage>
        <taxon>Bacteria</taxon>
        <taxon>Pseudomonadati</taxon>
        <taxon>Thermodesulfobacteriota</taxon>
        <taxon>Desulfarculia</taxon>
        <taxon>Desulfarculales</taxon>
        <taxon>Desulfarculaceae</taxon>
        <taxon>Desulfoferula</taxon>
    </lineage>
</organism>
<sequence length="436" mass="44746">MPAELVITGGPLWAGPGRFWPQGAVVAVDGVIVYAGPAEAAPAPPGARVVAAQGGLILPGLVNAHCHGAMVLFRGLADDLPLRVWLQEHMFPAEARWVSQEMTELCSRLAAAEMLLSGTTTVGDSYFCLDGAAQAYAAAGIRAALYQGVIDFPAPGVPDPADNLATARRFVERWQGHGPLISAGVFAHSTYTCSEATLRGVAEAARELGCLWHTHLAETSEEVANCVQAHGVSPVAYLERLGLLERLGTAVHAVWLQPGEAELLARRGVAVAACPGSNSKLGSGWADVPALLAAGTAVGLGTDGAASNNNLDLFGEIGLAARLAKVKTGDPAALPAEAALDLALRGGAACLGLTGVVGRLEPGYACDAVVMDLGDPRLTPCYDAASHLVYAASGGEVRQVVVNGRQVVGDGELLTLDVAEVMAKVRELAARVGAAV</sequence>
<accession>A0AAU9E9A3</accession>